<dbReference type="Proteomes" id="UP000054350">
    <property type="component" value="Unassembled WGS sequence"/>
</dbReference>
<evidence type="ECO:0000313" key="3">
    <source>
        <dbReference type="EMBL" id="KNE59133.1"/>
    </source>
</evidence>
<dbReference type="PANTHER" id="PTHR11895">
    <property type="entry name" value="TRANSAMIDASE"/>
    <property type="match status" value="1"/>
</dbReference>
<reference evidence="3 4" key="1">
    <citation type="submission" date="2009-11" db="EMBL/GenBank/DDBJ databases">
        <title>Annotation of Allomyces macrogynus ATCC 38327.</title>
        <authorList>
            <consortium name="The Broad Institute Genome Sequencing Platform"/>
            <person name="Russ C."/>
            <person name="Cuomo C."/>
            <person name="Burger G."/>
            <person name="Gray M.W."/>
            <person name="Holland P.W.H."/>
            <person name="King N."/>
            <person name="Lang F.B.F."/>
            <person name="Roger A.J."/>
            <person name="Ruiz-Trillo I."/>
            <person name="Young S.K."/>
            <person name="Zeng Q."/>
            <person name="Gargeya S."/>
            <person name="Fitzgerald M."/>
            <person name="Haas B."/>
            <person name="Abouelleil A."/>
            <person name="Alvarado L."/>
            <person name="Arachchi H.M."/>
            <person name="Berlin A."/>
            <person name="Chapman S.B."/>
            <person name="Gearin G."/>
            <person name="Goldberg J."/>
            <person name="Griggs A."/>
            <person name="Gujja S."/>
            <person name="Hansen M."/>
            <person name="Heiman D."/>
            <person name="Howarth C."/>
            <person name="Larimer J."/>
            <person name="Lui A."/>
            <person name="MacDonald P.J.P."/>
            <person name="McCowen C."/>
            <person name="Montmayeur A."/>
            <person name="Murphy C."/>
            <person name="Neiman D."/>
            <person name="Pearson M."/>
            <person name="Priest M."/>
            <person name="Roberts A."/>
            <person name="Saif S."/>
            <person name="Shea T."/>
            <person name="Sisk P."/>
            <person name="Stolte C."/>
            <person name="Sykes S."/>
            <person name="Wortman J."/>
            <person name="Nusbaum C."/>
            <person name="Birren B."/>
        </authorList>
    </citation>
    <scope>NUCLEOTIDE SEQUENCE [LARGE SCALE GENOMIC DNA]</scope>
    <source>
        <strain evidence="3 4">ATCC 38327</strain>
    </source>
</reference>
<feature type="domain" description="Amidase" evidence="2">
    <location>
        <begin position="181"/>
        <end position="337"/>
    </location>
</feature>
<dbReference type="PANTHER" id="PTHR11895:SF67">
    <property type="entry name" value="AMIDASE DOMAIN-CONTAINING PROTEIN"/>
    <property type="match status" value="1"/>
</dbReference>
<dbReference type="AlphaFoldDB" id="A0A0L0S960"/>
<evidence type="ECO:0000313" key="4">
    <source>
        <dbReference type="Proteomes" id="UP000054350"/>
    </source>
</evidence>
<dbReference type="GO" id="GO:0003824">
    <property type="term" value="F:catalytic activity"/>
    <property type="evidence" value="ECO:0007669"/>
    <property type="project" value="InterPro"/>
</dbReference>
<dbReference type="Gene3D" id="3.90.1300.10">
    <property type="entry name" value="Amidase signature (AS) domain"/>
    <property type="match status" value="1"/>
</dbReference>
<feature type="compositionally biased region" description="Low complexity" evidence="1">
    <location>
        <begin position="312"/>
        <end position="327"/>
    </location>
</feature>
<proteinExistence type="predicted"/>
<keyword evidence="4" id="KW-1185">Reference proteome</keyword>
<protein>
    <recommendedName>
        <fullName evidence="2">Amidase domain-containing protein</fullName>
    </recommendedName>
</protein>
<name>A0A0L0S960_ALLM3</name>
<dbReference type="InterPro" id="IPR023631">
    <property type="entry name" value="Amidase_dom"/>
</dbReference>
<dbReference type="VEuPathDB" id="FungiDB:AMAG_03469"/>
<feature type="region of interest" description="Disordered" evidence="1">
    <location>
        <begin position="1"/>
        <end position="40"/>
    </location>
</feature>
<accession>A0A0L0S960</accession>
<sequence length="349" mass="36080">MSGTSTDPGVAMSTMPNDTNATLPSGDGMPRSTPTDPHPPVSIPMAVLDPSTVVYEHPHAKAPVLTGKLALSAVVYAMRYTPGVARYIWADGGMFALRDADLPEDATHLPLVPPTSAQEAVANANPVNVGDFLRVTPPPHAGTASAFRFPTIRDFYETYRSGATTPAAVIDAVLTSIADTQRATDVHPDMKTFVVIDEAHARAQAAASSARWTTGTPISILDGVPIAIKDEMDVAGLRAAMYGTEFLNEGKGASPVDSECVARLRECGAIVVGKTSMAELGIETLGANPNPRTGVSCNPYNPDRHTGGSSGGSAAASRAGSCRSLSAPTGGGSVRIPGRVLWSFVSGGV</sequence>
<reference evidence="4" key="2">
    <citation type="submission" date="2009-11" db="EMBL/GenBank/DDBJ databases">
        <title>The Genome Sequence of Allomyces macrogynus strain ATCC 38327.</title>
        <authorList>
            <consortium name="The Broad Institute Genome Sequencing Platform"/>
            <person name="Russ C."/>
            <person name="Cuomo C."/>
            <person name="Shea T."/>
            <person name="Young S.K."/>
            <person name="Zeng Q."/>
            <person name="Koehrsen M."/>
            <person name="Haas B."/>
            <person name="Borodovsky M."/>
            <person name="Guigo R."/>
            <person name="Alvarado L."/>
            <person name="Berlin A."/>
            <person name="Borenstein D."/>
            <person name="Chen Z."/>
            <person name="Engels R."/>
            <person name="Freedman E."/>
            <person name="Gellesch M."/>
            <person name="Goldberg J."/>
            <person name="Griggs A."/>
            <person name="Gujja S."/>
            <person name="Heiman D."/>
            <person name="Hepburn T."/>
            <person name="Howarth C."/>
            <person name="Jen D."/>
            <person name="Larson L."/>
            <person name="Lewis B."/>
            <person name="Mehta T."/>
            <person name="Park D."/>
            <person name="Pearson M."/>
            <person name="Roberts A."/>
            <person name="Saif S."/>
            <person name="Shenoy N."/>
            <person name="Sisk P."/>
            <person name="Stolte C."/>
            <person name="Sykes S."/>
            <person name="Walk T."/>
            <person name="White J."/>
            <person name="Yandava C."/>
            <person name="Burger G."/>
            <person name="Gray M.W."/>
            <person name="Holland P.W.H."/>
            <person name="King N."/>
            <person name="Lang F.B.F."/>
            <person name="Roger A.J."/>
            <person name="Ruiz-Trillo I."/>
            <person name="Lander E."/>
            <person name="Nusbaum C."/>
        </authorList>
    </citation>
    <scope>NUCLEOTIDE SEQUENCE [LARGE SCALE GENOMIC DNA]</scope>
    <source>
        <strain evidence="4">ATCC 38327</strain>
    </source>
</reference>
<feature type="region of interest" description="Disordered" evidence="1">
    <location>
        <begin position="291"/>
        <end position="329"/>
    </location>
</feature>
<dbReference type="SUPFAM" id="SSF75304">
    <property type="entry name" value="Amidase signature (AS) enzymes"/>
    <property type="match status" value="1"/>
</dbReference>
<dbReference type="eggNOG" id="KOG1211">
    <property type="taxonomic scope" value="Eukaryota"/>
</dbReference>
<dbReference type="Pfam" id="PF01425">
    <property type="entry name" value="Amidase"/>
    <property type="match status" value="1"/>
</dbReference>
<dbReference type="InterPro" id="IPR000120">
    <property type="entry name" value="Amidase"/>
</dbReference>
<evidence type="ECO:0000259" key="2">
    <source>
        <dbReference type="Pfam" id="PF01425"/>
    </source>
</evidence>
<feature type="compositionally biased region" description="Polar residues" evidence="1">
    <location>
        <begin position="14"/>
        <end position="23"/>
    </location>
</feature>
<dbReference type="EMBL" id="GG745334">
    <property type="protein sequence ID" value="KNE59133.1"/>
    <property type="molecule type" value="Genomic_DNA"/>
</dbReference>
<evidence type="ECO:0000256" key="1">
    <source>
        <dbReference type="SAM" id="MobiDB-lite"/>
    </source>
</evidence>
<dbReference type="OrthoDB" id="566138at2759"/>
<gene>
    <name evidence="3" type="ORF">AMAG_03469</name>
</gene>
<dbReference type="STRING" id="578462.A0A0L0S960"/>
<organism evidence="3 4">
    <name type="scientific">Allomyces macrogynus (strain ATCC 38327)</name>
    <name type="common">Allomyces javanicus var. macrogynus</name>
    <dbReference type="NCBI Taxonomy" id="578462"/>
    <lineage>
        <taxon>Eukaryota</taxon>
        <taxon>Fungi</taxon>
        <taxon>Fungi incertae sedis</taxon>
        <taxon>Blastocladiomycota</taxon>
        <taxon>Blastocladiomycetes</taxon>
        <taxon>Blastocladiales</taxon>
        <taxon>Blastocladiaceae</taxon>
        <taxon>Allomyces</taxon>
    </lineage>
</organism>
<dbReference type="InterPro" id="IPR036928">
    <property type="entry name" value="AS_sf"/>
</dbReference>